<feature type="compositionally biased region" description="Polar residues" evidence="1">
    <location>
        <begin position="509"/>
        <end position="521"/>
    </location>
</feature>
<keyword evidence="3" id="KW-1185">Reference proteome</keyword>
<feature type="compositionally biased region" description="Low complexity" evidence="1">
    <location>
        <begin position="551"/>
        <end position="565"/>
    </location>
</feature>
<dbReference type="STRING" id="1051891.A0A0C3QML0"/>
<feature type="compositionally biased region" description="Low complexity" evidence="1">
    <location>
        <begin position="335"/>
        <end position="345"/>
    </location>
</feature>
<evidence type="ECO:0008006" key="4">
    <source>
        <dbReference type="Google" id="ProtNLM"/>
    </source>
</evidence>
<dbReference type="GO" id="GO:0003714">
    <property type="term" value="F:transcription corepressor activity"/>
    <property type="evidence" value="ECO:0007669"/>
    <property type="project" value="InterPro"/>
</dbReference>
<dbReference type="EMBL" id="KN822944">
    <property type="protein sequence ID" value="KIO34220.1"/>
    <property type="molecule type" value="Genomic_DNA"/>
</dbReference>
<feature type="compositionally biased region" description="Low complexity" evidence="1">
    <location>
        <begin position="460"/>
        <end position="473"/>
    </location>
</feature>
<dbReference type="HOGENOM" id="CLU_335571_0_0_1"/>
<feature type="non-terminal residue" evidence="2">
    <location>
        <position position="840"/>
    </location>
</feature>
<dbReference type="Proteomes" id="UP000054248">
    <property type="component" value="Unassembled WGS sequence"/>
</dbReference>
<feature type="compositionally biased region" description="Low complexity" evidence="1">
    <location>
        <begin position="144"/>
        <end position="161"/>
    </location>
</feature>
<dbReference type="PANTHER" id="PTHR44376:SF5">
    <property type="entry name" value="TRANSCRIPTIONAL COREPRESSOR LEUNIG ISOFORM X1"/>
    <property type="match status" value="1"/>
</dbReference>
<accession>A0A0C3QML0</accession>
<dbReference type="OrthoDB" id="5600002at2759"/>
<evidence type="ECO:0000313" key="2">
    <source>
        <dbReference type="EMBL" id="KIO34220.1"/>
    </source>
</evidence>
<feature type="region of interest" description="Disordered" evidence="1">
    <location>
        <begin position="447"/>
        <end position="786"/>
    </location>
</feature>
<reference evidence="2 3" key="1">
    <citation type="submission" date="2014-04" db="EMBL/GenBank/DDBJ databases">
        <authorList>
            <consortium name="DOE Joint Genome Institute"/>
            <person name="Kuo A."/>
            <person name="Girlanda M."/>
            <person name="Perotto S."/>
            <person name="Kohler A."/>
            <person name="Nagy L.G."/>
            <person name="Floudas D."/>
            <person name="Copeland A."/>
            <person name="Barry K.W."/>
            <person name="Cichocki N."/>
            <person name="Veneault-Fourrey C."/>
            <person name="LaButti K."/>
            <person name="Lindquist E.A."/>
            <person name="Lipzen A."/>
            <person name="Lundell T."/>
            <person name="Morin E."/>
            <person name="Murat C."/>
            <person name="Sun H."/>
            <person name="Tunlid A."/>
            <person name="Henrissat B."/>
            <person name="Grigoriev I.V."/>
            <person name="Hibbett D.S."/>
            <person name="Martin F."/>
            <person name="Nordberg H.P."/>
            <person name="Cantor M.N."/>
            <person name="Hua S.X."/>
        </authorList>
    </citation>
    <scope>NUCLEOTIDE SEQUENCE [LARGE SCALE GENOMIC DNA]</scope>
    <source>
        <strain evidence="2 3">MUT 4182</strain>
    </source>
</reference>
<feature type="compositionally biased region" description="Polar residues" evidence="1">
    <location>
        <begin position="245"/>
        <end position="257"/>
    </location>
</feature>
<feature type="region of interest" description="Disordered" evidence="1">
    <location>
        <begin position="104"/>
        <end position="408"/>
    </location>
</feature>
<gene>
    <name evidence="2" type="ORF">M407DRAFT_240794</name>
</gene>
<proteinExistence type="predicted"/>
<feature type="compositionally biased region" description="Low complexity" evidence="1">
    <location>
        <begin position="190"/>
        <end position="203"/>
    </location>
</feature>
<protein>
    <recommendedName>
        <fullName evidence="4">LisH domain-containing protein</fullName>
    </recommendedName>
</protein>
<feature type="compositionally biased region" description="Low complexity" evidence="1">
    <location>
        <begin position="278"/>
        <end position="308"/>
    </location>
</feature>
<feature type="compositionally biased region" description="Low complexity" evidence="1">
    <location>
        <begin position="483"/>
        <end position="502"/>
    </location>
</feature>
<feature type="compositionally biased region" description="Pro residues" evidence="1">
    <location>
        <begin position="162"/>
        <end position="176"/>
    </location>
</feature>
<evidence type="ECO:0000313" key="3">
    <source>
        <dbReference type="Proteomes" id="UP000054248"/>
    </source>
</evidence>
<organism evidence="2 3">
    <name type="scientific">Tulasnella calospora MUT 4182</name>
    <dbReference type="NCBI Taxonomy" id="1051891"/>
    <lineage>
        <taxon>Eukaryota</taxon>
        <taxon>Fungi</taxon>
        <taxon>Dikarya</taxon>
        <taxon>Basidiomycota</taxon>
        <taxon>Agaricomycotina</taxon>
        <taxon>Agaricomycetes</taxon>
        <taxon>Cantharellales</taxon>
        <taxon>Tulasnellaceae</taxon>
        <taxon>Tulasnella</taxon>
    </lineage>
</organism>
<feature type="compositionally biased region" description="Polar residues" evidence="1">
    <location>
        <begin position="753"/>
        <end position="780"/>
    </location>
</feature>
<name>A0A0C3QML0_9AGAM</name>
<dbReference type="PANTHER" id="PTHR44376">
    <property type="entry name" value="TRANSCRIPTIONAL REGULATOR OF FILAMENTOUS GROWTH FLO8"/>
    <property type="match status" value="1"/>
</dbReference>
<dbReference type="InterPro" id="IPR044716">
    <property type="entry name" value="LEUNIG-like"/>
</dbReference>
<feature type="compositionally biased region" description="Pro residues" evidence="1">
    <location>
        <begin position="655"/>
        <end position="665"/>
    </location>
</feature>
<feature type="compositionally biased region" description="Low complexity" evidence="1">
    <location>
        <begin position="598"/>
        <end position="610"/>
    </location>
</feature>
<evidence type="ECO:0000256" key="1">
    <source>
        <dbReference type="SAM" id="MobiDB-lite"/>
    </source>
</evidence>
<reference evidence="3" key="2">
    <citation type="submission" date="2015-01" db="EMBL/GenBank/DDBJ databases">
        <title>Evolutionary Origins and Diversification of the Mycorrhizal Mutualists.</title>
        <authorList>
            <consortium name="DOE Joint Genome Institute"/>
            <consortium name="Mycorrhizal Genomics Consortium"/>
            <person name="Kohler A."/>
            <person name="Kuo A."/>
            <person name="Nagy L.G."/>
            <person name="Floudas D."/>
            <person name="Copeland A."/>
            <person name="Barry K.W."/>
            <person name="Cichocki N."/>
            <person name="Veneault-Fourrey C."/>
            <person name="LaButti K."/>
            <person name="Lindquist E.A."/>
            <person name="Lipzen A."/>
            <person name="Lundell T."/>
            <person name="Morin E."/>
            <person name="Murat C."/>
            <person name="Riley R."/>
            <person name="Ohm R."/>
            <person name="Sun H."/>
            <person name="Tunlid A."/>
            <person name="Henrissat B."/>
            <person name="Grigoriev I.V."/>
            <person name="Hibbett D.S."/>
            <person name="Martin F."/>
        </authorList>
    </citation>
    <scope>NUCLEOTIDE SEQUENCE [LARGE SCALE GENOMIC DNA]</scope>
    <source>
        <strain evidence="3">MUT 4182</strain>
    </source>
</reference>
<feature type="compositionally biased region" description="Polar residues" evidence="1">
    <location>
        <begin position="729"/>
        <end position="744"/>
    </location>
</feature>
<dbReference type="AlphaFoldDB" id="A0A0C3QML0"/>
<sequence>MQSAHNNRAMNNWDGDRMLHVYMIDYCRKRGYNAVVNALCTQTGNTADVKAPIDAPQGLLFEWWVVFWEIFTAKSEDDPKKNAVAYLQDQRAKNYRPMHQADVKPPIGVQMPGHNFNGPHPPPPSGATMGPGPLQGPPPGHPGHGMQPMPNGVLPPGQQQHPPQPPGAPTPVPPPSQHVNGPQPYPPQPQSQQHPHPNAANGPQGPPPPNQGPGGPQQIGMGNRPGGPTAPQMSMGPQRPGLGQGMQNGQVGHQTFAGSPLGPGGGNPNPSPRTSHMGPPQGLRGHPQQQGQHPQQQQQGGPANAPTPGGSGMPNGMGQNQSSIMAAQHFGHAGRPGSRSGTPGSQAGGGSQQGVGMSPSRTGGPPMQPGAQARPGSQMGGMQQPGGQGSPFTGPMPGPPGGFSVPISPQMMDQAMRTLGFANRTPESLSPEDKNTINMFLRTSMQTQRQPGMGTPRMVSGGTPMMPGGSQPGPSGPQGGMPGSNFPQQFPQSQQMMGQPQQMKRPGSPSMQMDTPTNESSPPERKRLRKDSQNGSTPSMPGYAPGGPGANGQQQQPMPNGAGNPSMMRPPPGAPGNPGQTMNPMMINGAPHGPGANPMQMRPQQQGPQRFSMPMQNKSGGLMANPHGAGLPIPVKNEPGNMDPQQQAGNLGPRGPQPKVQPSPSIPNAKASGSMPPPSHTPNPSQAANKIGIKEEPSMDGIAKSSPGTKAATQNPPTPVPNPATPATGQNPNLDTNIFNSTIAPSPGAILSQVHNMNQSTPPNNASGPGSSANPQSGATGNAGAFNFMGADIYPGSDFTTSLLEYGFNTGLSRPDGPSGADDTNYDILAEFFDPSALGG</sequence>